<evidence type="ECO:0000256" key="5">
    <source>
        <dbReference type="SAM" id="MobiDB-lite"/>
    </source>
</evidence>
<feature type="domain" description="D-isomer specific 2-hydroxyacid dehydrogenase NAD-binding" evidence="7">
    <location>
        <begin position="201"/>
        <end position="361"/>
    </location>
</feature>
<proteinExistence type="inferred from homology"/>
<evidence type="ECO:0000313" key="9">
    <source>
        <dbReference type="Proteomes" id="UP000241462"/>
    </source>
</evidence>
<evidence type="ECO:0000256" key="1">
    <source>
        <dbReference type="ARBA" id="ARBA00005854"/>
    </source>
</evidence>
<evidence type="ECO:0000259" key="7">
    <source>
        <dbReference type="Pfam" id="PF02826"/>
    </source>
</evidence>
<dbReference type="Pfam" id="PF02826">
    <property type="entry name" value="2-Hacid_dh_C"/>
    <property type="match status" value="1"/>
</dbReference>
<dbReference type="STRING" id="2025994.A0A2T3A7N4"/>
<evidence type="ECO:0000256" key="4">
    <source>
        <dbReference type="RuleBase" id="RU003719"/>
    </source>
</evidence>
<dbReference type="PANTHER" id="PTHR43761">
    <property type="entry name" value="D-ISOMER SPECIFIC 2-HYDROXYACID DEHYDROGENASE FAMILY PROTEIN (AFU_ORTHOLOGUE AFUA_1G13630)"/>
    <property type="match status" value="1"/>
</dbReference>
<dbReference type="PANTHER" id="PTHR43761:SF1">
    <property type="entry name" value="D-ISOMER SPECIFIC 2-HYDROXYACID DEHYDROGENASE CATALYTIC DOMAIN-CONTAINING PROTEIN-RELATED"/>
    <property type="match status" value="1"/>
</dbReference>
<name>A0A2T3A7N4_9PEZI</name>
<feature type="domain" description="D-isomer specific 2-hydroxyacid dehydrogenase catalytic" evidence="6">
    <location>
        <begin position="61"/>
        <end position="390"/>
    </location>
</feature>
<dbReference type="SUPFAM" id="SSF51735">
    <property type="entry name" value="NAD(P)-binding Rossmann-fold domains"/>
    <property type="match status" value="1"/>
</dbReference>
<evidence type="ECO:0000313" key="8">
    <source>
        <dbReference type="EMBL" id="PSR84371.1"/>
    </source>
</evidence>
<evidence type="ECO:0000259" key="6">
    <source>
        <dbReference type="Pfam" id="PF00389"/>
    </source>
</evidence>
<keyword evidence="3" id="KW-0520">NAD</keyword>
<feature type="compositionally biased region" description="Pro residues" evidence="5">
    <location>
        <begin position="1"/>
        <end position="13"/>
    </location>
</feature>
<accession>A0A2T3A7N4</accession>
<dbReference type="GO" id="GO:0016616">
    <property type="term" value="F:oxidoreductase activity, acting on the CH-OH group of donors, NAD or NADP as acceptor"/>
    <property type="evidence" value="ECO:0007669"/>
    <property type="project" value="InterPro"/>
</dbReference>
<evidence type="ECO:0000256" key="2">
    <source>
        <dbReference type="ARBA" id="ARBA00023002"/>
    </source>
</evidence>
<comment type="similarity">
    <text evidence="1 4">Belongs to the D-isomer specific 2-hydroxyacid dehydrogenase family.</text>
</comment>
<dbReference type="InterPro" id="IPR006140">
    <property type="entry name" value="D-isomer_DH_NAD-bd"/>
</dbReference>
<organism evidence="8 9">
    <name type="scientific">Coniella lustricola</name>
    <dbReference type="NCBI Taxonomy" id="2025994"/>
    <lineage>
        <taxon>Eukaryota</taxon>
        <taxon>Fungi</taxon>
        <taxon>Dikarya</taxon>
        <taxon>Ascomycota</taxon>
        <taxon>Pezizomycotina</taxon>
        <taxon>Sordariomycetes</taxon>
        <taxon>Sordariomycetidae</taxon>
        <taxon>Diaporthales</taxon>
        <taxon>Schizoparmaceae</taxon>
        <taxon>Coniella</taxon>
    </lineage>
</organism>
<feature type="region of interest" description="Disordered" evidence="5">
    <location>
        <begin position="1"/>
        <end position="20"/>
    </location>
</feature>
<keyword evidence="2 4" id="KW-0560">Oxidoreductase</keyword>
<feature type="region of interest" description="Disordered" evidence="5">
    <location>
        <begin position="164"/>
        <end position="184"/>
    </location>
</feature>
<dbReference type="InParanoid" id="A0A2T3A7N4"/>
<dbReference type="InterPro" id="IPR036291">
    <property type="entry name" value="NAD(P)-bd_dom_sf"/>
</dbReference>
<keyword evidence="9" id="KW-1185">Reference proteome</keyword>
<evidence type="ECO:0000256" key="3">
    <source>
        <dbReference type="ARBA" id="ARBA00023027"/>
    </source>
</evidence>
<dbReference type="InterPro" id="IPR050418">
    <property type="entry name" value="D-iso_2-hydroxyacid_DH_PdxB"/>
</dbReference>
<protein>
    <submittedName>
        <fullName evidence="8">D-isomer specific 2-hydroxyacid dehydrogenase</fullName>
    </submittedName>
</protein>
<dbReference type="EMBL" id="KZ678444">
    <property type="protein sequence ID" value="PSR84371.1"/>
    <property type="molecule type" value="Genomic_DNA"/>
</dbReference>
<dbReference type="InterPro" id="IPR006139">
    <property type="entry name" value="D-isomer_2_OHA_DH_cat_dom"/>
</dbReference>
<dbReference type="Gene3D" id="3.40.50.720">
    <property type="entry name" value="NAD(P)-binding Rossmann-like Domain"/>
    <property type="match status" value="2"/>
</dbReference>
<dbReference type="GO" id="GO:0051287">
    <property type="term" value="F:NAD binding"/>
    <property type="evidence" value="ECO:0007669"/>
    <property type="project" value="InterPro"/>
</dbReference>
<reference evidence="8 9" key="1">
    <citation type="journal article" date="2018" name="Mycol. Prog.">
        <title>Coniella lustricola, a new species from submerged detritus.</title>
        <authorList>
            <person name="Raudabaugh D.B."/>
            <person name="Iturriaga T."/>
            <person name="Carver A."/>
            <person name="Mondo S."/>
            <person name="Pangilinan J."/>
            <person name="Lipzen A."/>
            <person name="He G."/>
            <person name="Amirebrahimi M."/>
            <person name="Grigoriev I.V."/>
            <person name="Miller A.N."/>
        </authorList>
    </citation>
    <scope>NUCLEOTIDE SEQUENCE [LARGE SCALE GENOMIC DNA]</scope>
    <source>
        <strain evidence="8 9">B22-T-1</strain>
    </source>
</reference>
<dbReference type="AlphaFoldDB" id="A0A2T3A7N4"/>
<dbReference type="Proteomes" id="UP000241462">
    <property type="component" value="Unassembled WGS sequence"/>
</dbReference>
<dbReference type="Pfam" id="PF00389">
    <property type="entry name" value="2-Hacid_dh"/>
    <property type="match status" value="1"/>
</dbReference>
<dbReference type="OrthoDB" id="298012at2759"/>
<gene>
    <name evidence="8" type="ORF">BD289DRAFT_368708</name>
</gene>
<sequence>MASNPPQQPPAPSEPTLHPKALPTATHEVIVVLETIHVPWDPAHFPDDNSLLSDSGKTHEALVYRNTRAGVDDVAARIREASVVVGTVCPLTAEILKGATYLNCIITHAVGTDHIDLEYCRKHNIQVMHTKNCNTETVAEHALALYFATRRSIIKLHTSLTVPSPSFSSSTSNTTHTTAPPPNEWKIKGSLGAHMRDATNAPPRTCAQEVAGIIGYGAVGKEIHRLCAALGMKVLVSERPSRANATAQPARVPFLTLLQQSTILFLALPRTPSTTNLLSHAQLSSLVSPQTILINVSRGGIVDEPAVLDALVHRRLFGYATDVFAVEPAGGVGESCLLGEHYYDDEHSKDRINLVLTPHVAWFSQTTIENSVRMLGENLRAYARGDEEWDNVVVPRTQS</sequence>
<dbReference type="SUPFAM" id="SSF52283">
    <property type="entry name" value="Formate/glycerate dehydrogenase catalytic domain-like"/>
    <property type="match status" value="1"/>
</dbReference>
<dbReference type="CDD" id="cd05198">
    <property type="entry name" value="formate_dh_like"/>
    <property type="match status" value="1"/>
</dbReference>
<feature type="compositionally biased region" description="Low complexity" evidence="5">
    <location>
        <begin position="164"/>
        <end position="178"/>
    </location>
</feature>